<sequence>MPVEVGMKAPAFVLLDAVEGERHSLEEALQRGPVVLAIYKASCQASKTAMPFLERIFEAYPAERLTVWGVAQDSANVTRSFIRRYGISFPVLLDEDDYAVSRAFDIPETPRISLIDQAGTVLWQASGFQKQAMAELSRRVAELLGVEPVDIVAGTDDVPDWVPG</sequence>
<dbReference type="CDD" id="cd02966">
    <property type="entry name" value="TlpA_like_family"/>
    <property type="match status" value="1"/>
</dbReference>
<dbReference type="EMBL" id="DSIY01000008">
    <property type="protein sequence ID" value="HEG89910.1"/>
    <property type="molecule type" value="Genomic_DNA"/>
</dbReference>
<comment type="caution">
    <text evidence="2">The sequence shown here is derived from an EMBL/GenBank/DDBJ whole genome shotgun (WGS) entry which is preliminary data.</text>
</comment>
<dbReference type="AlphaFoldDB" id="A0A831T801"/>
<evidence type="ECO:0000259" key="1">
    <source>
        <dbReference type="PROSITE" id="PS51352"/>
    </source>
</evidence>
<dbReference type="Gene3D" id="3.40.30.10">
    <property type="entry name" value="Glutaredoxin"/>
    <property type="match status" value="1"/>
</dbReference>
<gene>
    <name evidence="2" type="ORF">ENP34_00450</name>
</gene>
<feature type="domain" description="Thioredoxin" evidence="1">
    <location>
        <begin position="3"/>
        <end position="145"/>
    </location>
</feature>
<evidence type="ECO:0000313" key="2">
    <source>
        <dbReference type="EMBL" id="HEG89910.1"/>
    </source>
</evidence>
<dbReference type="Pfam" id="PF00578">
    <property type="entry name" value="AhpC-TSA"/>
    <property type="match status" value="1"/>
</dbReference>
<dbReference type="SUPFAM" id="SSF52833">
    <property type="entry name" value="Thioredoxin-like"/>
    <property type="match status" value="1"/>
</dbReference>
<dbReference type="GO" id="GO:0016209">
    <property type="term" value="F:antioxidant activity"/>
    <property type="evidence" value="ECO:0007669"/>
    <property type="project" value="InterPro"/>
</dbReference>
<dbReference type="InterPro" id="IPR050553">
    <property type="entry name" value="Thioredoxin_ResA/DsbE_sf"/>
</dbReference>
<name>A0A831T801_9BACT</name>
<dbReference type="InterPro" id="IPR013766">
    <property type="entry name" value="Thioredoxin_domain"/>
</dbReference>
<organism evidence="2">
    <name type="scientific">Thermorudis peleae</name>
    <dbReference type="NCBI Taxonomy" id="1382356"/>
    <lineage>
        <taxon>Bacteria</taxon>
        <taxon>Pseudomonadati</taxon>
        <taxon>Thermomicrobiota</taxon>
        <taxon>Thermomicrobia</taxon>
        <taxon>Thermomicrobia incertae sedis</taxon>
        <taxon>Thermorudis</taxon>
    </lineage>
</organism>
<reference evidence="2" key="1">
    <citation type="journal article" date="2020" name="mSystems">
        <title>Genome- and Community-Level Interaction Insights into Carbon Utilization and Element Cycling Functions of Hydrothermarchaeota in Hydrothermal Sediment.</title>
        <authorList>
            <person name="Zhou Z."/>
            <person name="Liu Y."/>
            <person name="Xu W."/>
            <person name="Pan J."/>
            <person name="Luo Z.H."/>
            <person name="Li M."/>
        </authorList>
    </citation>
    <scope>NUCLEOTIDE SEQUENCE [LARGE SCALE GENOMIC DNA]</scope>
    <source>
        <strain evidence="2">SpSt-210</strain>
    </source>
</reference>
<protein>
    <submittedName>
        <fullName evidence="2">Redoxin domain-containing protein</fullName>
    </submittedName>
</protein>
<dbReference type="PANTHER" id="PTHR42852:SF17">
    <property type="entry name" value="THIOREDOXIN-LIKE PROTEIN HI_1115"/>
    <property type="match status" value="1"/>
</dbReference>
<proteinExistence type="predicted"/>
<dbReference type="GO" id="GO:0016491">
    <property type="term" value="F:oxidoreductase activity"/>
    <property type="evidence" value="ECO:0007669"/>
    <property type="project" value="InterPro"/>
</dbReference>
<dbReference type="PROSITE" id="PS51352">
    <property type="entry name" value="THIOREDOXIN_2"/>
    <property type="match status" value="1"/>
</dbReference>
<dbReference type="PANTHER" id="PTHR42852">
    <property type="entry name" value="THIOL:DISULFIDE INTERCHANGE PROTEIN DSBE"/>
    <property type="match status" value="1"/>
</dbReference>
<dbReference type="InterPro" id="IPR000866">
    <property type="entry name" value="AhpC/TSA"/>
</dbReference>
<dbReference type="InterPro" id="IPR036249">
    <property type="entry name" value="Thioredoxin-like_sf"/>
</dbReference>
<accession>A0A831T801</accession>